<dbReference type="InterPro" id="IPR009387">
    <property type="entry name" value="HigB-2"/>
</dbReference>
<dbReference type="EMBL" id="FNHS01000024">
    <property type="protein sequence ID" value="SDO49973.1"/>
    <property type="molecule type" value="Genomic_DNA"/>
</dbReference>
<reference evidence="2" key="1">
    <citation type="submission" date="2016-10" db="EMBL/GenBank/DDBJ databases">
        <authorList>
            <person name="Varghese N."/>
            <person name="Submissions S."/>
        </authorList>
    </citation>
    <scope>NUCLEOTIDE SEQUENCE [LARGE SCALE GENOMIC DNA]</scope>
    <source>
        <strain evidence="2">BL47</strain>
    </source>
</reference>
<protein>
    <recommendedName>
        <fullName evidence="3">RelE toxin of RelE / RelB toxin-antitoxin system</fullName>
    </recommendedName>
</protein>
<dbReference type="PIRSF" id="PIRSF018634">
    <property type="entry name" value="UCP018634"/>
    <property type="match status" value="1"/>
</dbReference>
<dbReference type="AlphaFoldDB" id="A0A1H0K2M1"/>
<dbReference type="OrthoDB" id="9812066at2"/>
<sequence>MRIFLPRDFAKRAAKLNVTDSDLIEAINRAERDLIDAQLGLALIKQRIPRQGQGRSGGFRSIIAYRRGEVAVFLHVFAKNTKANLSKAETEVFRDLAVTLTSLSDEALMRVAAAQSWRRIDDGKREEDLSQ</sequence>
<name>A0A1H0K2M1_9HYPH</name>
<evidence type="ECO:0008006" key="3">
    <source>
        <dbReference type="Google" id="ProtNLM"/>
    </source>
</evidence>
<proteinExistence type="predicted"/>
<dbReference type="RefSeq" id="WP_091722130.1">
    <property type="nucleotide sequence ID" value="NZ_FNHS01000024.1"/>
</dbReference>
<dbReference type="STRING" id="582672.SAMN05216360_12456"/>
<evidence type="ECO:0000313" key="2">
    <source>
        <dbReference type="Proteomes" id="UP000198704"/>
    </source>
</evidence>
<accession>A0A1H0K2M1</accession>
<gene>
    <name evidence="1" type="ORF">SAMN05216360_12456</name>
</gene>
<organism evidence="1 2">
    <name type="scientific">Methylobacterium phyllostachyos</name>
    <dbReference type="NCBI Taxonomy" id="582672"/>
    <lineage>
        <taxon>Bacteria</taxon>
        <taxon>Pseudomonadati</taxon>
        <taxon>Pseudomonadota</taxon>
        <taxon>Alphaproteobacteria</taxon>
        <taxon>Hyphomicrobiales</taxon>
        <taxon>Methylobacteriaceae</taxon>
        <taxon>Methylobacterium</taxon>
    </lineage>
</organism>
<dbReference type="Proteomes" id="UP000198704">
    <property type="component" value="Unassembled WGS sequence"/>
</dbReference>
<dbReference type="Pfam" id="PF06296">
    <property type="entry name" value="RelE"/>
    <property type="match status" value="1"/>
</dbReference>
<evidence type="ECO:0000313" key="1">
    <source>
        <dbReference type="EMBL" id="SDO49973.1"/>
    </source>
</evidence>
<keyword evidence="2" id="KW-1185">Reference proteome</keyword>